<dbReference type="GeneID" id="66986612"/>
<gene>
    <name evidence="5" type="primary">FSA4</name>
    <name evidence="5" type="ORF">ACHE_80163S</name>
</gene>
<accession>A0A7R7VWU7</accession>
<dbReference type="InterPro" id="IPR029063">
    <property type="entry name" value="SAM-dependent_MTases_sf"/>
</dbReference>
<keyword evidence="1 5" id="KW-0489">Methyltransferase</keyword>
<dbReference type="InterPro" id="IPR001077">
    <property type="entry name" value="COMT_C"/>
</dbReference>
<dbReference type="RefSeq" id="XP_043140776.1">
    <property type="nucleotide sequence ID" value="XM_043283503.1"/>
</dbReference>
<dbReference type="GO" id="GO:0032259">
    <property type="term" value="P:methylation"/>
    <property type="evidence" value="ECO:0007669"/>
    <property type="project" value="UniProtKB-KW"/>
</dbReference>
<reference evidence="5" key="1">
    <citation type="submission" date="2021-01" db="EMBL/GenBank/DDBJ databases">
        <authorList>
            <consortium name="Aspergillus chevalieri M1 genome sequencing consortium"/>
            <person name="Kazuki M."/>
            <person name="Futagami T."/>
        </authorList>
    </citation>
    <scope>NUCLEOTIDE SEQUENCE</scope>
    <source>
        <strain evidence="5">M1</strain>
    </source>
</reference>
<keyword evidence="3" id="KW-0949">S-adenosyl-L-methionine</keyword>
<dbReference type="InterPro" id="IPR036388">
    <property type="entry name" value="WH-like_DNA-bd_sf"/>
</dbReference>
<keyword evidence="2 5" id="KW-0808">Transferase</keyword>
<evidence type="ECO:0000313" key="6">
    <source>
        <dbReference type="Proteomes" id="UP000637239"/>
    </source>
</evidence>
<dbReference type="GO" id="GO:0044550">
    <property type="term" value="P:secondary metabolite biosynthetic process"/>
    <property type="evidence" value="ECO:0007669"/>
    <property type="project" value="UniProtKB-ARBA"/>
</dbReference>
<dbReference type="Gene3D" id="1.10.10.10">
    <property type="entry name" value="Winged helix-like DNA-binding domain superfamily/Winged helix DNA-binding domain"/>
    <property type="match status" value="1"/>
</dbReference>
<reference evidence="5" key="2">
    <citation type="submission" date="2021-02" db="EMBL/GenBank/DDBJ databases">
        <title>Aspergillus chevalieri M1 genome sequence.</title>
        <authorList>
            <person name="Kadooka C."/>
            <person name="Mori K."/>
            <person name="Futagami T."/>
        </authorList>
    </citation>
    <scope>NUCLEOTIDE SEQUENCE</scope>
    <source>
        <strain evidence="5">M1</strain>
    </source>
</reference>
<proteinExistence type="predicted"/>
<dbReference type="InterPro" id="IPR016461">
    <property type="entry name" value="COMT-like"/>
</dbReference>
<dbReference type="PIRSF" id="PIRSF005739">
    <property type="entry name" value="O-mtase"/>
    <property type="match status" value="1"/>
</dbReference>
<dbReference type="KEGG" id="ache:ACHE_80163S"/>
<dbReference type="SUPFAM" id="SSF53335">
    <property type="entry name" value="S-adenosyl-L-methionine-dependent methyltransferases"/>
    <property type="match status" value="1"/>
</dbReference>
<organism evidence="5 6">
    <name type="scientific">Aspergillus chevalieri</name>
    <name type="common">Eurotium chevalieri</name>
    <dbReference type="NCBI Taxonomy" id="182096"/>
    <lineage>
        <taxon>Eukaryota</taxon>
        <taxon>Fungi</taxon>
        <taxon>Dikarya</taxon>
        <taxon>Ascomycota</taxon>
        <taxon>Pezizomycotina</taxon>
        <taxon>Eurotiomycetes</taxon>
        <taxon>Eurotiomycetidae</taxon>
        <taxon>Eurotiales</taxon>
        <taxon>Aspergillaceae</taxon>
        <taxon>Aspergillus</taxon>
        <taxon>Aspergillus subgen. Aspergillus</taxon>
    </lineage>
</organism>
<evidence type="ECO:0000256" key="2">
    <source>
        <dbReference type="ARBA" id="ARBA00022679"/>
    </source>
</evidence>
<dbReference type="PANTHER" id="PTHR43712">
    <property type="entry name" value="PUTATIVE (AFU_ORTHOLOGUE AFUA_4G14580)-RELATED"/>
    <property type="match status" value="1"/>
</dbReference>
<sequence length="360" mass="40157">MSASQDRFHQAETPIHGYFYWMVELGVLRFFIEYHIFQAIPDSGISISDLATKTGIDARLLGRHANFLVAVEVLKSPSPGQIEHTSLSKKFQEPLATLLYPHVFDSFMATAVKWPEYFKQNGGSEPQRSNRAPFGFAVGHPDKSFYEVLELIPERAKSFNSAMALSLDDMPITGIYDFQWVGDYRSQTDVSSRPCIVDVGGGKGQALKAILEENPTIPATLCVLEDQAEVIQQASTEASPVLEPVRRISHSFFDEQPVKGALVYYIRRVLNDWPDDECVQVLSRIRTACAPDSRVLISENLLPCEPLLGSAAIDLWMMNFGGKRRNENMFSELASRSGFRVSSVAKDKATNMGIVEMLPV</sequence>
<dbReference type="SUPFAM" id="SSF46785">
    <property type="entry name" value="Winged helix' DNA-binding domain"/>
    <property type="match status" value="1"/>
</dbReference>
<dbReference type="Gene3D" id="3.40.50.150">
    <property type="entry name" value="Vaccinia Virus protein VP39"/>
    <property type="match status" value="1"/>
</dbReference>
<keyword evidence="6" id="KW-1185">Reference proteome</keyword>
<name>A0A7R7VWU7_ASPCH</name>
<evidence type="ECO:0000259" key="4">
    <source>
        <dbReference type="Pfam" id="PF00891"/>
    </source>
</evidence>
<dbReference type="EMBL" id="AP024423">
    <property type="protein sequence ID" value="BCR92263.1"/>
    <property type="molecule type" value="Genomic_DNA"/>
</dbReference>
<dbReference type="Pfam" id="PF00891">
    <property type="entry name" value="Methyltransf_2"/>
    <property type="match status" value="1"/>
</dbReference>
<dbReference type="PROSITE" id="PS51683">
    <property type="entry name" value="SAM_OMT_II"/>
    <property type="match status" value="1"/>
</dbReference>
<dbReference type="AlphaFoldDB" id="A0A7R7VWU7"/>
<dbReference type="GO" id="GO:0008171">
    <property type="term" value="F:O-methyltransferase activity"/>
    <property type="evidence" value="ECO:0007669"/>
    <property type="project" value="InterPro"/>
</dbReference>
<dbReference type="PANTHER" id="PTHR43712:SF1">
    <property type="entry name" value="HYPOTHETICAL O-METHYLTRANSFERASE (EUROFUNG)-RELATED"/>
    <property type="match status" value="1"/>
</dbReference>
<evidence type="ECO:0000256" key="3">
    <source>
        <dbReference type="ARBA" id="ARBA00022691"/>
    </source>
</evidence>
<protein>
    <submittedName>
        <fullName evidence="5">Methyltransferase Fsa4</fullName>
    </submittedName>
</protein>
<evidence type="ECO:0000256" key="1">
    <source>
        <dbReference type="ARBA" id="ARBA00022603"/>
    </source>
</evidence>
<dbReference type="Proteomes" id="UP000637239">
    <property type="component" value="Chromosome 8"/>
</dbReference>
<dbReference type="InterPro" id="IPR036390">
    <property type="entry name" value="WH_DNA-bd_sf"/>
</dbReference>
<evidence type="ECO:0000313" key="5">
    <source>
        <dbReference type="EMBL" id="BCR92263.1"/>
    </source>
</evidence>
<feature type="domain" description="O-methyltransferase C-terminal" evidence="4">
    <location>
        <begin position="187"/>
        <end position="340"/>
    </location>
</feature>